<dbReference type="InterPro" id="IPR000183">
    <property type="entry name" value="Orn/DAP/Arg_de-COase"/>
</dbReference>
<keyword evidence="6" id="KW-0028">Amino-acid biosynthesis</keyword>
<dbReference type="PANTHER" id="PTHR43727:SF2">
    <property type="entry name" value="GROUP IV DECARBOXYLASE"/>
    <property type="match status" value="1"/>
</dbReference>
<dbReference type="Proteomes" id="UP000490386">
    <property type="component" value="Unassembled WGS sequence"/>
</dbReference>
<name>A0A7J5B6H8_9MICO</name>
<keyword evidence="13" id="KW-1185">Reference proteome</keyword>
<dbReference type="NCBIfam" id="TIGR01048">
    <property type="entry name" value="lysA"/>
    <property type="match status" value="1"/>
</dbReference>
<dbReference type="PROSITE" id="PS00879">
    <property type="entry name" value="ODR_DC_2_2"/>
    <property type="match status" value="1"/>
</dbReference>
<dbReference type="RefSeq" id="WP_151422910.1">
    <property type="nucleotide sequence ID" value="NZ_WBJX01000001.1"/>
</dbReference>
<dbReference type="HAMAP" id="MF_02120">
    <property type="entry name" value="LysA"/>
    <property type="match status" value="1"/>
</dbReference>
<evidence type="ECO:0000256" key="8">
    <source>
        <dbReference type="PIRSR" id="PIRSR600183-50"/>
    </source>
</evidence>
<dbReference type="InterPro" id="IPR022644">
    <property type="entry name" value="De-COase2_N"/>
</dbReference>
<evidence type="ECO:0000256" key="2">
    <source>
        <dbReference type="ARBA" id="ARBA00022793"/>
    </source>
</evidence>
<feature type="binding site" evidence="6">
    <location>
        <position position="405"/>
    </location>
    <ligand>
        <name>substrate</name>
    </ligand>
</feature>
<dbReference type="EMBL" id="WBJX01000001">
    <property type="protein sequence ID" value="KAB1639747.1"/>
    <property type="molecule type" value="Genomic_DNA"/>
</dbReference>
<evidence type="ECO:0000313" key="12">
    <source>
        <dbReference type="EMBL" id="KAB1639747.1"/>
    </source>
</evidence>
<dbReference type="GO" id="GO:0030170">
    <property type="term" value="F:pyridoxal phosphate binding"/>
    <property type="evidence" value="ECO:0007669"/>
    <property type="project" value="UniProtKB-UniRule"/>
</dbReference>
<comment type="caution">
    <text evidence="12">The sequence shown here is derived from an EMBL/GenBank/DDBJ whole genome shotgun (WGS) entry which is preliminary data.</text>
</comment>
<evidence type="ECO:0000256" key="6">
    <source>
        <dbReference type="HAMAP-Rule" id="MF_02120"/>
    </source>
</evidence>
<evidence type="ECO:0000256" key="3">
    <source>
        <dbReference type="ARBA" id="ARBA00022898"/>
    </source>
</evidence>
<evidence type="ECO:0000259" key="11">
    <source>
        <dbReference type="Pfam" id="PF02784"/>
    </source>
</evidence>
<dbReference type="PRINTS" id="PR01181">
    <property type="entry name" value="DAPDCRBXLASE"/>
</dbReference>
<dbReference type="InterPro" id="IPR009006">
    <property type="entry name" value="Ala_racemase/Decarboxylase_C"/>
</dbReference>
<dbReference type="AlphaFoldDB" id="A0A7J5B6H8"/>
<comment type="pathway">
    <text evidence="6 9">Amino-acid biosynthesis; L-lysine biosynthesis via DAP pathway; L-lysine from DL-2,6-diaminopimelate: step 1/1.</text>
</comment>
<feature type="binding site" evidence="6">
    <location>
        <position position="328"/>
    </location>
    <ligand>
        <name>substrate</name>
    </ligand>
</feature>
<feature type="binding site" evidence="6">
    <location>
        <position position="434"/>
    </location>
    <ligand>
        <name>pyridoxal 5'-phosphate</name>
        <dbReference type="ChEBI" id="CHEBI:597326"/>
    </ligand>
</feature>
<evidence type="ECO:0000256" key="9">
    <source>
        <dbReference type="RuleBase" id="RU003738"/>
    </source>
</evidence>
<dbReference type="InterPro" id="IPR022657">
    <property type="entry name" value="De-COase2_CS"/>
</dbReference>
<dbReference type="SUPFAM" id="SSF51419">
    <property type="entry name" value="PLP-binding barrel"/>
    <property type="match status" value="1"/>
</dbReference>
<keyword evidence="4 6" id="KW-0457">Lysine biosynthesis</keyword>
<dbReference type="FunFam" id="3.20.20.10:FF:000003">
    <property type="entry name" value="Diaminopimelate decarboxylase"/>
    <property type="match status" value="1"/>
</dbReference>
<comment type="function">
    <text evidence="6">Specifically catalyzes the decarboxylation of meso-diaminopimelate (meso-DAP) to L-lysine.</text>
</comment>
<dbReference type="InterPro" id="IPR022653">
    <property type="entry name" value="De-COase2_pyr-phos_BS"/>
</dbReference>
<proteinExistence type="inferred from homology"/>
<dbReference type="GO" id="GO:0008836">
    <property type="term" value="F:diaminopimelate decarboxylase activity"/>
    <property type="evidence" value="ECO:0007669"/>
    <property type="project" value="UniProtKB-UniRule"/>
</dbReference>
<gene>
    <name evidence="6 12" type="primary">lysA</name>
    <name evidence="12" type="ORF">F8O03_05380</name>
</gene>
<sequence>MPEALREPQAVHPTGANPLAPADLEVPSDLNALEAHVWSRNANRSEDGAVSIAGADVRALAEQFGTPLYVVDESDARARASETVAAFADAFAPLGVSAKVYYAGKAFLSADVVRWMLEAGCAIDVCSEGELALALAAGAPPALIGFHGNNKSTREIGLAVAAGIGGIVLDSTQELDRVAAAAAAAGVRQPVRVRVNSGVHASTHEFLATSREDQKFGIPLDEVDAFVARIREHDSLEFLGLHSHIGSQIFDADGFGEAADRLVAVHARLLDGGPVPELNLGGGYGIAYLPRETPTDIRTMASHIASHVADACSRLGIAVPNMAFEPGRTIIGPAGTALYEVGTTKNVRVPLEAGGTADRLYVSVDGGMSDNVRAALYEAEYSVRLASRASAAGPALVRVVGKHCESGDIVVLADYLPSDVAPGDLVAVPATGAYCWSLSSNYNMIGRPAVVAVRDGETRTLIRAESVTDLLARDAGLAAAVTDERP</sequence>
<dbReference type="Gene3D" id="3.20.20.10">
    <property type="entry name" value="Alanine racemase"/>
    <property type="match status" value="1"/>
</dbReference>
<dbReference type="PRINTS" id="PR01179">
    <property type="entry name" value="ODADCRBXLASE"/>
</dbReference>
<feature type="active site" description="Proton donor" evidence="8">
    <location>
        <position position="404"/>
    </location>
</feature>
<keyword evidence="5 6" id="KW-0456">Lyase</keyword>
<protein>
    <recommendedName>
        <fullName evidence="6 7">Diaminopimelate decarboxylase</fullName>
        <shortName evidence="6">DAP decarboxylase</shortName>
        <shortName evidence="6">DAPDC</shortName>
        <ecNumber evidence="6 7">4.1.1.20</ecNumber>
    </recommendedName>
</protein>
<keyword evidence="3 6" id="KW-0663">Pyridoxal phosphate</keyword>
<comment type="similarity">
    <text evidence="6">Belongs to the Orn/Lys/Arg decarboxylase class-II family. LysA subfamily.</text>
</comment>
<dbReference type="SUPFAM" id="SSF50621">
    <property type="entry name" value="Alanine racemase C-terminal domain-like"/>
    <property type="match status" value="1"/>
</dbReference>
<dbReference type="PANTHER" id="PTHR43727">
    <property type="entry name" value="DIAMINOPIMELATE DECARBOXYLASE"/>
    <property type="match status" value="1"/>
</dbReference>
<evidence type="ECO:0000256" key="1">
    <source>
        <dbReference type="ARBA" id="ARBA00001933"/>
    </source>
</evidence>
<feature type="binding site" evidence="6">
    <location>
        <begin position="325"/>
        <end position="328"/>
    </location>
    <ligand>
        <name>pyridoxal 5'-phosphate</name>
        <dbReference type="ChEBI" id="CHEBI:597326"/>
    </ligand>
</feature>
<comment type="subunit">
    <text evidence="6">Homodimer.</text>
</comment>
<feature type="region of interest" description="Disordered" evidence="10">
    <location>
        <begin position="1"/>
        <end position="21"/>
    </location>
</feature>
<comment type="cofactor">
    <cofactor evidence="1 6 8 9">
        <name>pyridoxal 5'-phosphate</name>
        <dbReference type="ChEBI" id="CHEBI:597326"/>
    </cofactor>
</comment>
<dbReference type="OrthoDB" id="9802241at2"/>
<evidence type="ECO:0000256" key="4">
    <source>
        <dbReference type="ARBA" id="ARBA00023154"/>
    </source>
</evidence>
<evidence type="ECO:0000256" key="5">
    <source>
        <dbReference type="ARBA" id="ARBA00023239"/>
    </source>
</evidence>
<feature type="binding site" evidence="6">
    <location>
        <position position="377"/>
    </location>
    <ligand>
        <name>substrate</name>
    </ligand>
</feature>
<reference evidence="12 13" key="1">
    <citation type="submission" date="2019-09" db="EMBL/GenBank/DDBJ databases">
        <title>Phylogeny of genus Pseudoclavibacter and closely related genus.</title>
        <authorList>
            <person name="Li Y."/>
        </authorList>
    </citation>
    <scope>NUCLEOTIDE SEQUENCE [LARGE SCALE GENOMIC DNA]</scope>
    <source>
        <strain evidence="12 13">THG-MD12</strain>
    </source>
</reference>
<feature type="binding site" evidence="6">
    <location>
        <position position="434"/>
    </location>
    <ligand>
        <name>substrate</name>
    </ligand>
</feature>
<accession>A0A7J5B6H8</accession>
<dbReference type="EC" id="4.1.1.20" evidence="6 7"/>
<dbReference type="Pfam" id="PF02784">
    <property type="entry name" value="Orn_Arg_deC_N"/>
    <property type="match status" value="1"/>
</dbReference>
<keyword evidence="2 6" id="KW-0210">Decarboxylase</keyword>
<dbReference type="InterPro" id="IPR029066">
    <property type="entry name" value="PLP-binding_barrel"/>
</dbReference>
<organism evidence="12 13">
    <name type="scientific">Pseudoclavibacter terrae</name>
    <dbReference type="NCBI Taxonomy" id="1530195"/>
    <lineage>
        <taxon>Bacteria</taxon>
        <taxon>Bacillati</taxon>
        <taxon>Actinomycetota</taxon>
        <taxon>Actinomycetes</taxon>
        <taxon>Micrococcales</taxon>
        <taxon>Microbacteriaceae</taxon>
        <taxon>Pseudoclavibacter</taxon>
    </lineage>
</organism>
<dbReference type="PROSITE" id="PS00878">
    <property type="entry name" value="ODR_DC_2_1"/>
    <property type="match status" value="1"/>
</dbReference>
<dbReference type="CDD" id="cd06828">
    <property type="entry name" value="PLPDE_III_DapDC"/>
    <property type="match status" value="1"/>
</dbReference>
<dbReference type="Gene3D" id="2.40.37.10">
    <property type="entry name" value="Lyase, Ornithine Decarboxylase, Chain A, domain 1"/>
    <property type="match status" value="1"/>
</dbReference>
<feature type="binding site" evidence="6">
    <location>
        <position position="373"/>
    </location>
    <ligand>
        <name>substrate</name>
    </ligand>
</feature>
<evidence type="ECO:0000256" key="7">
    <source>
        <dbReference type="NCBIfam" id="TIGR01048"/>
    </source>
</evidence>
<feature type="modified residue" description="N6-(pyridoxal phosphate)lysine" evidence="6 8">
    <location>
        <position position="105"/>
    </location>
</feature>
<dbReference type="UniPathway" id="UPA00034">
    <property type="reaction ID" value="UER00027"/>
</dbReference>
<feature type="binding site" evidence="6">
    <location>
        <position position="283"/>
    </location>
    <ligand>
        <name>pyridoxal 5'-phosphate</name>
        <dbReference type="ChEBI" id="CHEBI:597326"/>
    </ligand>
</feature>
<evidence type="ECO:0000313" key="13">
    <source>
        <dbReference type="Proteomes" id="UP000490386"/>
    </source>
</evidence>
<comment type="catalytic activity">
    <reaction evidence="6 9">
        <text>meso-2,6-diaminopimelate + H(+) = L-lysine + CO2</text>
        <dbReference type="Rhea" id="RHEA:15101"/>
        <dbReference type="ChEBI" id="CHEBI:15378"/>
        <dbReference type="ChEBI" id="CHEBI:16526"/>
        <dbReference type="ChEBI" id="CHEBI:32551"/>
        <dbReference type="ChEBI" id="CHEBI:57791"/>
        <dbReference type="EC" id="4.1.1.20"/>
    </reaction>
</comment>
<evidence type="ECO:0000256" key="10">
    <source>
        <dbReference type="SAM" id="MobiDB-lite"/>
    </source>
</evidence>
<feature type="domain" description="Orn/DAP/Arg decarboxylase 2 N-terminal" evidence="11">
    <location>
        <begin position="83"/>
        <end position="331"/>
    </location>
</feature>
<dbReference type="InterPro" id="IPR002986">
    <property type="entry name" value="DAP_deCOOHase_LysA"/>
</dbReference>
<dbReference type="GO" id="GO:0009089">
    <property type="term" value="P:lysine biosynthetic process via diaminopimelate"/>
    <property type="evidence" value="ECO:0007669"/>
    <property type="project" value="UniProtKB-UniRule"/>
</dbReference>